<reference evidence="8 9" key="1">
    <citation type="submission" date="2017-12" db="EMBL/GenBank/DDBJ databases">
        <title>Hemimetabolous genomes reveal molecular basis of termite eusociality.</title>
        <authorList>
            <person name="Harrison M.C."/>
            <person name="Jongepier E."/>
            <person name="Robertson H.M."/>
            <person name="Arning N."/>
            <person name="Bitard-Feildel T."/>
            <person name="Chao H."/>
            <person name="Childers C.P."/>
            <person name="Dinh H."/>
            <person name="Doddapaneni H."/>
            <person name="Dugan S."/>
            <person name="Gowin J."/>
            <person name="Greiner C."/>
            <person name="Han Y."/>
            <person name="Hu H."/>
            <person name="Hughes D.S.T."/>
            <person name="Huylmans A.-K."/>
            <person name="Kemena C."/>
            <person name="Kremer L.P.M."/>
            <person name="Lee S.L."/>
            <person name="Lopez-Ezquerra A."/>
            <person name="Mallet L."/>
            <person name="Monroy-Kuhn J.M."/>
            <person name="Moser A."/>
            <person name="Murali S.C."/>
            <person name="Muzny D.M."/>
            <person name="Otani S."/>
            <person name="Piulachs M.-D."/>
            <person name="Poelchau M."/>
            <person name="Qu J."/>
            <person name="Schaub F."/>
            <person name="Wada-Katsumata A."/>
            <person name="Worley K.C."/>
            <person name="Xie Q."/>
            <person name="Ylla G."/>
            <person name="Poulsen M."/>
            <person name="Gibbs R.A."/>
            <person name="Schal C."/>
            <person name="Richards S."/>
            <person name="Belles X."/>
            <person name="Korb J."/>
            <person name="Bornberg-Bauer E."/>
        </authorList>
    </citation>
    <scope>NUCLEOTIDE SEQUENCE [LARGE SCALE GENOMIC DNA]</scope>
    <source>
        <tissue evidence="8">Whole body</tissue>
    </source>
</reference>
<accession>A0A2J7RBC6</accession>
<keyword evidence="5" id="KW-1015">Disulfide bond</keyword>
<feature type="domain" description="Ig-like" evidence="7">
    <location>
        <begin position="246"/>
        <end position="336"/>
    </location>
</feature>
<evidence type="ECO:0000256" key="3">
    <source>
        <dbReference type="ARBA" id="ARBA00022490"/>
    </source>
</evidence>
<evidence type="ECO:0000313" key="8">
    <source>
        <dbReference type="EMBL" id="PNF38132.1"/>
    </source>
</evidence>
<dbReference type="InterPro" id="IPR013783">
    <property type="entry name" value="Ig-like_fold"/>
</dbReference>
<evidence type="ECO:0000256" key="4">
    <source>
        <dbReference type="ARBA" id="ARBA00022737"/>
    </source>
</evidence>
<protein>
    <recommendedName>
        <fullName evidence="7">Ig-like domain-containing protein</fullName>
    </recommendedName>
</protein>
<comment type="similarity">
    <text evidence="2">Belongs to the protein kinase superfamily. CAMK Ser/Thr protein kinase family.</text>
</comment>
<dbReference type="InterPro" id="IPR036179">
    <property type="entry name" value="Ig-like_dom_sf"/>
</dbReference>
<gene>
    <name evidence="8" type="ORF">B7P43_G14601</name>
</gene>
<evidence type="ECO:0000256" key="6">
    <source>
        <dbReference type="ARBA" id="ARBA00023319"/>
    </source>
</evidence>
<dbReference type="InterPro" id="IPR007110">
    <property type="entry name" value="Ig-like_dom"/>
</dbReference>
<dbReference type="STRING" id="105785.A0A2J7RBC6"/>
<evidence type="ECO:0000259" key="7">
    <source>
        <dbReference type="PROSITE" id="PS50835"/>
    </source>
</evidence>
<dbReference type="InParanoid" id="A0A2J7RBC6"/>
<comment type="caution">
    <text evidence="8">The sequence shown here is derived from an EMBL/GenBank/DDBJ whole genome shotgun (WGS) entry which is preliminary data.</text>
</comment>
<proteinExistence type="inferred from homology"/>
<dbReference type="SMART" id="SM00408">
    <property type="entry name" value="IGc2"/>
    <property type="match status" value="3"/>
</dbReference>
<dbReference type="EMBL" id="NEVH01005908">
    <property type="protein sequence ID" value="PNF38132.1"/>
    <property type="molecule type" value="Genomic_DNA"/>
</dbReference>
<keyword evidence="4" id="KW-0677">Repeat</keyword>
<dbReference type="FunFam" id="2.60.40.10:FF:000345">
    <property type="entry name" value="Muscle M-line assembly protein unc-89"/>
    <property type="match status" value="1"/>
</dbReference>
<dbReference type="FunFam" id="2.60.40.10:FF:000032">
    <property type="entry name" value="palladin isoform X1"/>
    <property type="match status" value="1"/>
</dbReference>
<organism evidence="8 9">
    <name type="scientific">Cryptotermes secundus</name>
    <dbReference type="NCBI Taxonomy" id="105785"/>
    <lineage>
        <taxon>Eukaryota</taxon>
        <taxon>Metazoa</taxon>
        <taxon>Ecdysozoa</taxon>
        <taxon>Arthropoda</taxon>
        <taxon>Hexapoda</taxon>
        <taxon>Insecta</taxon>
        <taxon>Pterygota</taxon>
        <taxon>Neoptera</taxon>
        <taxon>Polyneoptera</taxon>
        <taxon>Dictyoptera</taxon>
        <taxon>Blattodea</taxon>
        <taxon>Blattoidea</taxon>
        <taxon>Termitoidae</taxon>
        <taxon>Kalotermitidae</taxon>
        <taxon>Cryptotermitinae</taxon>
        <taxon>Cryptotermes</taxon>
    </lineage>
</organism>
<sequence>VRGDPVPEVNWYRDGMELNDPRFVTHFDGLHSCSLTIQELRDGDSGRYMCEATNKVGRVSTFARLLVINDPKILEADHKLKRNCLLKEVIEGKIDGRIEVTRRRARRRKKMLDDLGDRRGYCHLKEKALDRINGIQDDQEPDADTPPQFTMRLRDRRVQMTYPVRLTCQVVGRPAPELTWSKDGEALKQDDHHVFWSEENFHTLEMSHTRLEDSGCYSATARNTNGAVSCRCHLVVDKGIRAYVAPEFLFELDPEHSVREGGELRLSAQVEAYPTVGVMWHRDGVRLRPSRRIVMTLNHDGTVELALAGISARDAGVYSCTATNEVGRAETSTRVSVQVTDAPPIAKLPTVIGPEIPYSKVPLFVTKPRSTEAVEGDTVIILCEVVGDPKPEVIWLRDWLKVGSNHFHSHVHE</sequence>
<feature type="non-terminal residue" evidence="8">
    <location>
        <position position="1"/>
    </location>
</feature>
<dbReference type="InterPro" id="IPR013098">
    <property type="entry name" value="Ig_I-set"/>
</dbReference>
<dbReference type="Proteomes" id="UP000235965">
    <property type="component" value="Unassembled WGS sequence"/>
</dbReference>
<comment type="subcellular location">
    <subcellularLocation>
        <location evidence="1">Cytoplasm</location>
        <location evidence="1">Myofibril</location>
        <location evidence="1">Sarcomere</location>
    </subcellularLocation>
</comment>
<dbReference type="PANTHER" id="PTHR47633">
    <property type="entry name" value="IMMUNOGLOBULIN"/>
    <property type="match status" value="1"/>
</dbReference>
<dbReference type="PROSITE" id="PS50835">
    <property type="entry name" value="IG_LIKE"/>
    <property type="match status" value="4"/>
</dbReference>
<name>A0A2J7RBC6_9NEOP</name>
<dbReference type="InterPro" id="IPR003598">
    <property type="entry name" value="Ig_sub2"/>
</dbReference>
<dbReference type="FunFam" id="2.60.40.10:FF:000069">
    <property type="entry name" value="Alpha-protein kinase 3"/>
    <property type="match status" value="1"/>
</dbReference>
<dbReference type="Pfam" id="PF07679">
    <property type="entry name" value="I-set"/>
    <property type="match status" value="4"/>
</dbReference>
<keyword evidence="3" id="KW-0963">Cytoplasm</keyword>
<evidence type="ECO:0000313" key="9">
    <source>
        <dbReference type="Proteomes" id="UP000235965"/>
    </source>
</evidence>
<dbReference type="SUPFAM" id="SSF48726">
    <property type="entry name" value="Immunoglobulin"/>
    <property type="match status" value="4"/>
</dbReference>
<keyword evidence="9" id="KW-1185">Reference proteome</keyword>
<feature type="domain" description="Ig-like" evidence="7">
    <location>
        <begin position="362"/>
        <end position="413"/>
    </location>
</feature>
<feature type="domain" description="Ig-like" evidence="7">
    <location>
        <begin position="147"/>
        <end position="229"/>
    </location>
</feature>
<evidence type="ECO:0000256" key="5">
    <source>
        <dbReference type="ARBA" id="ARBA00023157"/>
    </source>
</evidence>
<evidence type="ECO:0000256" key="2">
    <source>
        <dbReference type="ARBA" id="ARBA00006692"/>
    </source>
</evidence>
<evidence type="ECO:0000256" key="1">
    <source>
        <dbReference type="ARBA" id="ARBA00004204"/>
    </source>
</evidence>
<dbReference type="Gene3D" id="2.60.40.10">
    <property type="entry name" value="Immunoglobulins"/>
    <property type="match status" value="4"/>
</dbReference>
<dbReference type="InterPro" id="IPR003599">
    <property type="entry name" value="Ig_sub"/>
</dbReference>
<dbReference type="GO" id="GO:0030017">
    <property type="term" value="C:sarcomere"/>
    <property type="evidence" value="ECO:0007669"/>
    <property type="project" value="UniProtKB-SubCell"/>
</dbReference>
<dbReference type="OrthoDB" id="10260894at2759"/>
<keyword evidence="6" id="KW-0393">Immunoglobulin domain</keyword>
<feature type="domain" description="Ig-like" evidence="7">
    <location>
        <begin position="1"/>
        <end position="60"/>
    </location>
</feature>
<dbReference type="SMART" id="SM00409">
    <property type="entry name" value="IG"/>
    <property type="match status" value="3"/>
</dbReference>
<dbReference type="AlphaFoldDB" id="A0A2J7RBC6"/>